<evidence type="ECO:0000313" key="4">
    <source>
        <dbReference type="Proteomes" id="UP001148482"/>
    </source>
</evidence>
<protein>
    <submittedName>
        <fullName evidence="3">Recombinase family protein</fullName>
    </submittedName>
</protein>
<feature type="domain" description="Resolvase/invertase-type recombinase catalytic" evidence="2">
    <location>
        <begin position="2"/>
        <end position="142"/>
    </location>
</feature>
<dbReference type="RefSeq" id="WP_266068479.1">
    <property type="nucleotide sequence ID" value="NZ_JAPJDA010000004.1"/>
</dbReference>
<dbReference type="GO" id="GO:0000150">
    <property type="term" value="F:DNA strand exchange activity"/>
    <property type="evidence" value="ECO:0007669"/>
    <property type="project" value="InterPro"/>
</dbReference>
<dbReference type="Proteomes" id="UP001148482">
    <property type="component" value="Unassembled WGS sequence"/>
</dbReference>
<reference evidence="3" key="1">
    <citation type="submission" date="2022-11" db="EMBL/GenBank/DDBJ databases">
        <title>Salinimicrobium profundisediminis sp. nov., isolated from deep-sea sediment of the Mariana Trench.</title>
        <authorList>
            <person name="Fu H."/>
        </authorList>
    </citation>
    <scope>NUCLEOTIDE SEQUENCE</scope>
    <source>
        <strain evidence="3">MT39</strain>
    </source>
</reference>
<sequence length="201" mass="22716">MKKARYNRISSPNQNLERQLKRNHPDEMIFSDVVSGSVAFNEREKGQELMNAIENGTVDFVSVAAVDRLGRNLYDVLTTLEYFTTNDVVLRVDNLGIESMVDGKPNQVFKLIVSVLGNVAEMERANLRERQLEGIAIAKAKGVYKGREKGTCMNETEFLEKYKHVVKETKNHPDLSIRKLAKLTSVSVGTVQRVKKIMVES</sequence>
<dbReference type="CDD" id="cd03768">
    <property type="entry name" value="SR_ResInv"/>
    <property type="match status" value="1"/>
</dbReference>
<comment type="caution">
    <text evidence="3">The sequence shown here is derived from an EMBL/GenBank/DDBJ whole genome shotgun (WGS) entry which is preliminary data.</text>
</comment>
<evidence type="ECO:0000259" key="2">
    <source>
        <dbReference type="PROSITE" id="PS51736"/>
    </source>
</evidence>
<dbReference type="SUPFAM" id="SSF53041">
    <property type="entry name" value="Resolvase-like"/>
    <property type="match status" value="1"/>
</dbReference>
<keyword evidence="4" id="KW-1185">Reference proteome</keyword>
<evidence type="ECO:0000313" key="3">
    <source>
        <dbReference type="EMBL" id="MCX2837269.1"/>
    </source>
</evidence>
<name>A0A9X3CV73_9FLAO</name>
<proteinExistence type="inferred from homology"/>
<dbReference type="Pfam" id="PF00239">
    <property type="entry name" value="Resolvase"/>
    <property type="match status" value="1"/>
</dbReference>
<accession>A0A9X3CV73</accession>
<dbReference type="PANTHER" id="PTHR30461:SF26">
    <property type="entry name" value="RESOLVASE HOMOLOG YNEB"/>
    <property type="match status" value="1"/>
</dbReference>
<evidence type="ECO:0000256" key="1">
    <source>
        <dbReference type="ARBA" id="ARBA00009913"/>
    </source>
</evidence>
<comment type="similarity">
    <text evidence="1">Belongs to the site-specific recombinase resolvase family.</text>
</comment>
<organism evidence="3 4">
    <name type="scientific">Salinimicrobium profundisediminis</name>
    <dbReference type="NCBI Taxonomy" id="2994553"/>
    <lineage>
        <taxon>Bacteria</taxon>
        <taxon>Pseudomonadati</taxon>
        <taxon>Bacteroidota</taxon>
        <taxon>Flavobacteriia</taxon>
        <taxon>Flavobacteriales</taxon>
        <taxon>Flavobacteriaceae</taxon>
        <taxon>Salinimicrobium</taxon>
    </lineage>
</organism>
<gene>
    <name evidence="3" type="ORF">OQ279_03820</name>
</gene>
<dbReference type="GO" id="GO:0003677">
    <property type="term" value="F:DNA binding"/>
    <property type="evidence" value="ECO:0007669"/>
    <property type="project" value="InterPro"/>
</dbReference>
<dbReference type="InterPro" id="IPR036162">
    <property type="entry name" value="Resolvase-like_N_sf"/>
</dbReference>
<dbReference type="InterPro" id="IPR006119">
    <property type="entry name" value="Resolv_N"/>
</dbReference>
<dbReference type="SMART" id="SM00857">
    <property type="entry name" value="Resolvase"/>
    <property type="match status" value="1"/>
</dbReference>
<dbReference type="AlphaFoldDB" id="A0A9X3CV73"/>
<dbReference type="Gene3D" id="3.40.50.1390">
    <property type="entry name" value="Resolvase, N-terminal catalytic domain"/>
    <property type="match status" value="1"/>
</dbReference>
<dbReference type="InterPro" id="IPR050639">
    <property type="entry name" value="SSR_resolvase"/>
</dbReference>
<dbReference type="PANTHER" id="PTHR30461">
    <property type="entry name" value="DNA-INVERTASE FROM LAMBDOID PROPHAGE"/>
    <property type="match status" value="1"/>
</dbReference>
<dbReference type="EMBL" id="JAPJDA010000004">
    <property type="protein sequence ID" value="MCX2837269.1"/>
    <property type="molecule type" value="Genomic_DNA"/>
</dbReference>
<dbReference type="PROSITE" id="PS51736">
    <property type="entry name" value="RECOMBINASES_3"/>
    <property type="match status" value="1"/>
</dbReference>